<evidence type="ECO:0000259" key="3">
    <source>
        <dbReference type="PROSITE" id="PS50056"/>
    </source>
</evidence>
<dbReference type="SUPFAM" id="SSF52799">
    <property type="entry name" value="(Phosphotyrosine protein) phosphatases II"/>
    <property type="match status" value="1"/>
</dbReference>
<dbReference type="EMBL" id="BAAAYK010000038">
    <property type="protein sequence ID" value="GAA3361395.1"/>
    <property type="molecule type" value="Genomic_DNA"/>
</dbReference>
<evidence type="ECO:0000313" key="4">
    <source>
        <dbReference type="EMBL" id="GAA3361395.1"/>
    </source>
</evidence>
<dbReference type="PANTHER" id="PTHR31126">
    <property type="entry name" value="TYROSINE-PROTEIN PHOSPHATASE"/>
    <property type="match status" value="1"/>
</dbReference>
<protein>
    <recommendedName>
        <fullName evidence="3">Tyrosine specific protein phosphatases domain-containing protein</fullName>
    </recommendedName>
</protein>
<dbReference type="PANTHER" id="PTHR31126:SF1">
    <property type="entry name" value="TYROSINE SPECIFIC PROTEIN PHOSPHATASES DOMAIN-CONTAINING PROTEIN"/>
    <property type="match status" value="1"/>
</dbReference>
<keyword evidence="5" id="KW-1185">Reference proteome</keyword>
<comment type="caution">
    <text evidence="4">The sequence shown here is derived from an EMBL/GenBank/DDBJ whole genome shotgun (WGS) entry which is preliminary data.</text>
</comment>
<dbReference type="Proteomes" id="UP001500483">
    <property type="component" value="Unassembled WGS sequence"/>
</dbReference>
<dbReference type="RefSeq" id="WP_224955388.1">
    <property type="nucleotide sequence ID" value="NZ_BAAAYK010000038.1"/>
</dbReference>
<dbReference type="Gene3D" id="3.90.190.10">
    <property type="entry name" value="Protein tyrosine phosphatase superfamily"/>
    <property type="match status" value="1"/>
</dbReference>
<proteinExistence type="inferred from homology"/>
<dbReference type="Pfam" id="PF13350">
    <property type="entry name" value="Y_phosphatase3"/>
    <property type="match status" value="1"/>
</dbReference>
<dbReference type="InterPro" id="IPR029021">
    <property type="entry name" value="Prot-tyrosine_phosphatase-like"/>
</dbReference>
<dbReference type="InterPro" id="IPR016130">
    <property type="entry name" value="Tyr_Pase_AS"/>
</dbReference>
<reference evidence="5" key="1">
    <citation type="journal article" date="2019" name="Int. J. Syst. Evol. Microbiol.">
        <title>The Global Catalogue of Microorganisms (GCM) 10K type strain sequencing project: providing services to taxonomists for standard genome sequencing and annotation.</title>
        <authorList>
            <consortium name="The Broad Institute Genomics Platform"/>
            <consortium name="The Broad Institute Genome Sequencing Center for Infectious Disease"/>
            <person name="Wu L."/>
            <person name="Ma J."/>
        </authorList>
    </citation>
    <scope>NUCLEOTIDE SEQUENCE [LARGE SCALE GENOMIC DNA]</scope>
    <source>
        <strain evidence="5">JCM 9687</strain>
    </source>
</reference>
<feature type="domain" description="Tyrosine specific protein phosphatases" evidence="3">
    <location>
        <begin position="111"/>
        <end position="165"/>
    </location>
</feature>
<gene>
    <name evidence="4" type="ORF">GCM10020366_45160</name>
</gene>
<evidence type="ECO:0000256" key="2">
    <source>
        <dbReference type="SAM" id="MobiDB-lite"/>
    </source>
</evidence>
<dbReference type="PROSITE" id="PS00383">
    <property type="entry name" value="TYR_PHOSPHATASE_1"/>
    <property type="match status" value="1"/>
</dbReference>
<comment type="similarity">
    <text evidence="1">Belongs to the protein-tyrosine phosphatase family.</text>
</comment>
<name>A0ABP6RTN1_9PSEU</name>
<dbReference type="PROSITE" id="PS50056">
    <property type="entry name" value="TYR_PHOSPHATASE_2"/>
    <property type="match status" value="1"/>
</dbReference>
<dbReference type="InterPro" id="IPR000387">
    <property type="entry name" value="Tyr_Pase_dom"/>
</dbReference>
<accession>A0ABP6RTN1</accession>
<evidence type="ECO:0000256" key="1">
    <source>
        <dbReference type="ARBA" id="ARBA00009580"/>
    </source>
</evidence>
<feature type="region of interest" description="Disordered" evidence="2">
    <location>
        <begin position="18"/>
        <end position="51"/>
    </location>
</feature>
<sequence length="237" mass="25803">MSTTDPTSEALDGLVNLRDLGGLPAEPGTTREGIVLRSDAPRAGDRDPEDVAWPPRLVLDLRDASELNGTAHPLAQVAEVHQIELLAGIHSTEVAHPLPELYQLALRNAADKLVRVFRLVLAAEGPVLVHCAAGKDRTGVVSAMLLSAAGVRSDAIIADYVRTDRNMFRVLQRLEMAPALPPGVSEEDVRHLISTPVEAIEGVLATWAEHEEHAAGWLRAHGVTADEIDRWRRKFRD</sequence>
<evidence type="ECO:0000313" key="5">
    <source>
        <dbReference type="Proteomes" id="UP001500483"/>
    </source>
</evidence>
<dbReference type="InterPro" id="IPR026893">
    <property type="entry name" value="Tyr/Ser_Pase_IphP-type"/>
</dbReference>
<organism evidence="4 5">
    <name type="scientific">Saccharopolyspora gregorii</name>
    <dbReference type="NCBI Taxonomy" id="33914"/>
    <lineage>
        <taxon>Bacteria</taxon>
        <taxon>Bacillati</taxon>
        <taxon>Actinomycetota</taxon>
        <taxon>Actinomycetes</taxon>
        <taxon>Pseudonocardiales</taxon>
        <taxon>Pseudonocardiaceae</taxon>
        <taxon>Saccharopolyspora</taxon>
    </lineage>
</organism>